<comment type="subcellular location">
    <subcellularLocation>
        <location evidence="1">Membrane</location>
        <topology evidence="1">Multi-pass membrane protein</topology>
    </subcellularLocation>
</comment>
<reference evidence="6 7" key="1">
    <citation type="journal article" date="2019" name="Nat. Ecol. Evol.">
        <title>Megaphylogeny resolves global patterns of mushroom evolution.</title>
        <authorList>
            <person name="Varga T."/>
            <person name="Krizsan K."/>
            <person name="Foldi C."/>
            <person name="Dima B."/>
            <person name="Sanchez-Garcia M."/>
            <person name="Sanchez-Ramirez S."/>
            <person name="Szollosi G.J."/>
            <person name="Szarkandi J.G."/>
            <person name="Papp V."/>
            <person name="Albert L."/>
            <person name="Andreopoulos W."/>
            <person name="Angelini C."/>
            <person name="Antonin V."/>
            <person name="Barry K.W."/>
            <person name="Bougher N.L."/>
            <person name="Buchanan P."/>
            <person name="Buyck B."/>
            <person name="Bense V."/>
            <person name="Catcheside P."/>
            <person name="Chovatia M."/>
            <person name="Cooper J."/>
            <person name="Damon W."/>
            <person name="Desjardin D."/>
            <person name="Finy P."/>
            <person name="Geml J."/>
            <person name="Haridas S."/>
            <person name="Hughes K."/>
            <person name="Justo A."/>
            <person name="Karasinski D."/>
            <person name="Kautmanova I."/>
            <person name="Kiss B."/>
            <person name="Kocsube S."/>
            <person name="Kotiranta H."/>
            <person name="LaButti K.M."/>
            <person name="Lechner B.E."/>
            <person name="Liimatainen K."/>
            <person name="Lipzen A."/>
            <person name="Lukacs Z."/>
            <person name="Mihaltcheva S."/>
            <person name="Morgado L.N."/>
            <person name="Niskanen T."/>
            <person name="Noordeloos M.E."/>
            <person name="Ohm R.A."/>
            <person name="Ortiz-Santana B."/>
            <person name="Ovrebo C."/>
            <person name="Racz N."/>
            <person name="Riley R."/>
            <person name="Savchenko A."/>
            <person name="Shiryaev A."/>
            <person name="Soop K."/>
            <person name="Spirin V."/>
            <person name="Szebenyi C."/>
            <person name="Tomsovsky M."/>
            <person name="Tulloss R.E."/>
            <person name="Uehling J."/>
            <person name="Grigoriev I.V."/>
            <person name="Vagvolgyi C."/>
            <person name="Papp T."/>
            <person name="Martin F.M."/>
            <person name="Miettinen O."/>
            <person name="Hibbett D.S."/>
            <person name="Nagy L.G."/>
        </authorList>
    </citation>
    <scope>NUCLEOTIDE SEQUENCE [LARGE SCALE GENOMIC DNA]</scope>
    <source>
        <strain evidence="6 7">CBS 166.37</strain>
    </source>
</reference>
<feature type="transmembrane region" description="Helical" evidence="4">
    <location>
        <begin position="164"/>
        <end position="185"/>
    </location>
</feature>
<dbReference type="PANTHER" id="PTHR11360">
    <property type="entry name" value="MONOCARBOXYLATE TRANSPORTER"/>
    <property type="match status" value="1"/>
</dbReference>
<feature type="transmembrane region" description="Helical" evidence="4">
    <location>
        <begin position="304"/>
        <end position="326"/>
    </location>
</feature>
<dbReference type="InterPro" id="IPR050327">
    <property type="entry name" value="Proton-linked_MCT"/>
</dbReference>
<feature type="transmembrane region" description="Helical" evidence="4">
    <location>
        <begin position="130"/>
        <end position="152"/>
    </location>
</feature>
<dbReference type="GO" id="GO:0022857">
    <property type="term" value="F:transmembrane transporter activity"/>
    <property type="evidence" value="ECO:0007669"/>
    <property type="project" value="InterPro"/>
</dbReference>
<dbReference type="InterPro" id="IPR020846">
    <property type="entry name" value="MFS_dom"/>
</dbReference>
<keyword evidence="4" id="KW-0472">Membrane</keyword>
<feature type="transmembrane region" description="Helical" evidence="4">
    <location>
        <begin position="278"/>
        <end position="297"/>
    </location>
</feature>
<dbReference type="PANTHER" id="PTHR11360:SF284">
    <property type="entry name" value="EG:103B4.3 PROTEIN-RELATED"/>
    <property type="match status" value="1"/>
</dbReference>
<evidence type="ECO:0000313" key="7">
    <source>
        <dbReference type="Proteomes" id="UP000308652"/>
    </source>
</evidence>
<feature type="domain" description="Major facilitator superfamily (MFS) profile" evidence="5">
    <location>
        <begin position="243"/>
        <end position="436"/>
    </location>
</feature>
<dbReference type="Proteomes" id="UP000308652">
    <property type="component" value="Unassembled WGS sequence"/>
</dbReference>
<comment type="similarity">
    <text evidence="2">Belongs to the major facilitator superfamily. Monocarboxylate porter (TC 2.A.1.13) family.</text>
</comment>
<evidence type="ECO:0000259" key="5">
    <source>
        <dbReference type="PROSITE" id="PS50850"/>
    </source>
</evidence>
<feature type="transmembrane region" description="Helical" evidence="4">
    <location>
        <begin position="76"/>
        <end position="98"/>
    </location>
</feature>
<accession>A0A5C3M1J9</accession>
<dbReference type="AlphaFoldDB" id="A0A5C3M1J9"/>
<dbReference type="GO" id="GO:0016020">
    <property type="term" value="C:membrane"/>
    <property type="evidence" value="ECO:0007669"/>
    <property type="project" value="UniProtKB-SubCell"/>
</dbReference>
<proteinExistence type="inferred from homology"/>
<feature type="compositionally biased region" description="Polar residues" evidence="3">
    <location>
        <begin position="1"/>
        <end position="14"/>
    </location>
</feature>
<dbReference type="STRING" id="68775.A0A5C3M1J9"/>
<evidence type="ECO:0000313" key="6">
    <source>
        <dbReference type="EMBL" id="TFK38855.1"/>
    </source>
</evidence>
<gene>
    <name evidence="6" type="ORF">BDQ12DRAFT_682614</name>
</gene>
<keyword evidence="7" id="KW-1185">Reference proteome</keyword>
<dbReference type="Gene3D" id="1.20.1250.20">
    <property type="entry name" value="MFS general substrate transporter like domains"/>
    <property type="match status" value="2"/>
</dbReference>
<feature type="transmembrane region" description="Helical" evidence="4">
    <location>
        <begin position="105"/>
        <end position="124"/>
    </location>
</feature>
<evidence type="ECO:0000256" key="3">
    <source>
        <dbReference type="SAM" id="MobiDB-lite"/>
    </source>
</evidence>
<dbReference type="OrthoDB" id="6499973at2759"/>
<feature type="transmembrane region" description="Helical" evidence="4">
    <location>
        <begin position="332"/>
        <end position="359"/>
    </location>
</feature>
<feature type="transmembrane region" description="Helical" evidence="4">
    <location>
        <begin position="397"/>
        <end position="418"/>
    </location>
</feature>
<sequence length="436" mass="47321">MKSPQNMESSQSATEENHEKPERTPNHYPMGALKAWFTVAGAFLLQLCAVGPVTSFGVFQEFYTTTWLTKYSASDISWIGSVQLFLELGFGVVGGRLYDAGYCRATLLVGSVVFAFSFFMLSLVQEEQYYQAFLSQGIGMGIGLSLIFIPTCTLVSHHFKMYKALAMGILVASAPLGGLIFSIMLNQLIHSDSGFQWGVRASAFVVAGCLVIGNALISIPPQVSSTSIPRKTNSSGAHIQDWPYLLTLLSGFMAQLGTYFPLFYVQLFAENRNVSKTLTFYSLAIMNIASIFGRVIPNYFADRWGAINIFILCVALNGLVGFAMLGCGTVSGLVLFCIFYGFFFGSTISLYLPVVTTLAPQQADMGKTMGVAIAPVGLASLIGPPIVGAILGNRLVWWRGITFASLSLTSASVIQLIARQLHVKRSKLEHCSEKPA</sequence>
<feature type="compositionally biased region" description="Basic and acidic residues" evidence="3">
    <location>
        <begin position="15"/>
        <end position="24"/>
    </location>
</feature>
<name>A0A5C3M1J9_9AGAR</name>
<dbReference type="InterPro" id="IPR011701">
    <property type="entry name" value="MFS"/>
</dbReference>
<dbReference type="PROSITE" id="PS50850">
    <property type="entry name" value="MFS"/>
    <property type="match status" value="1"/>
</dbReference>
<feature type="transmembrane region" description="Helical" evidence="4">
    <location>
        <begin position="197"/>
        <end position="221"/>
    </location>
</feature>
<feature type="transmembrane region" description="Helical" evidence="4">
    <location>
        <begin position="242"/>
        <end position="266"/>
    </location>
</feature>
<feature type="region of interest" description="Disordered" evidence="3">
    <location>
        <begin position="1"/>
        <end position="24"/>
    </location>
</feature>
<dbReference type="InterPro" id="IPR036259">
    <property type="entry name" value="MFS_trans_sf"/>
</dbReference>
<evidence type="ECO:0000256" key="4">
    <source>
        <dbReference type="SAM" id="Phobius"/>
    </source>
</evidence>
<evidence type="ECO:0000256" key="1">
    <source>
        <dbReference type="ARBA" id="ARBA00004141"/>
    </source>
</evidence>
<dbReference type="Pfam" id="PF07690">
    <property type="entry name" value="MFS_1"/>
    <property type="match status" value="1"/>
</dbReference>
<feature type="transmembrane region" description="Helical" evidence="4">
    <location>
        <begin position="371"/>
        <end position="391"/>
    </location>
</feature>
<protein>
    <submittedName>
        <fullName evidence="6">MFS general substrate transporter</fullName>
    </submittedName>
</protein>
<keyword evidence="4" id="KW-1133">Transmembrane helix</keyword>
<feature type="transmembrane region" description="Helical" evidence="4">
    <location>
        <begin position="35"/>
        <end position="56"/>
    </location>
</feature>
<keyword evidence="4" id="KW-0812">Transmembrane</keyword>
<organism evidence="6 7">
    <name type="scientific">Crucibulum laeve</name>
    <dbReference type="NCBI Taxonomy" id="68775"/>
    <lineage>
        <taxon>Eukaryota</taxon>
        <taxon>Fungi</taxon>
        <taxon>Dikarya</taxon>
        <taxon>Basidiomycota</taxon>
        <taxon>Agaricomycotina</taxon>
        <taxon>Agaricomycetes</taxon>
        <taxon>Agaricomycetidae</taxon>
        <taxon>Agaricales</taxon>
        <taxon>Agaricineae</taxon>
        <taxon>Nidulariaceae</taxon>
        <taxon>Crucibulum</taxon>
    </lineage>
</organism>
<evidence type="ECO:0000256" key="2">
    <source>
        <dbReference type="ARBA" id="ARBA00006727"/>
    </source>
</evidence>
<dbReference type="SUPFAM" id="SSF103473">
    <property type="entry name" value="MFS general substrate transporter"/>
    <property type="match status" value="1"/>
</dbReference>
<dbReference type="EMBL" id="ML213601">
    <property type="protein sequence ID" value="TFK38855.1"/>
    <property type="molecule type" value="Genomic_DNA"/>
</dbReference>